<feature type="compositionally biased region" description="Low complexity" evidence="1">
    <location>
        <begin position="169"/>
        <end position="180"/>
    </location>
</feature>
<dbReference type="Proteomes" id="UP001620626">
    <property type="component" value="Unassembled WGS sequence"/>
</dbReference>
<comment type="caution">
    <text evidence="3">The sequence shown here is derived from an EMBL/GenBank/DDBJ whole genome shotgun (WGS) entry which is preliminary data.</text>
</comment>
<feature type="region of interest" description="Disordered" evidence="1">
    <location>
        <begin position="151"/>
        <end position="180"/>
    </location>
</feature>
<keyword evidence="2" id="KW-1133">Transmembrane helix</keyword>
<sequence length="180" mass="19969">MLLLLHAFPPPCLQNASSPALFAFACSLYALLSLRCPIIQRKYYVTSTQHQSLLCFSDSKQHTLSDHRTHSQHIMPSGHPAAPICKHSLSNSLCFSARLSPISEYTHAPLTECSNQLTSFCFRRHRLVLICLARNAVLASSVSVRWAWPPAPPGAEHKAQRRQQLSPASSSRVRQPISSS</sequence>
<proteinExistence type="predicted"/>
<accession>A0ABD2LU55</accession>
<evidence type="ECO:0000256" key="1">
    <source>
        <dbReference type="SAM" id="MobiDB-lite"/>
    </source>
</evidence>
<keyword evidence="4" id="KW-1185">Reference proteome</keyword>
<evidence type="ECO:0000256" key="2">
    <source>
        <dbReference type="SAM" id="Phobius"/>
    </source>
</evidence>
<reference evidence="3 4" key="1">
    <citation type="submission" date="2024-10" db="EMBL/GenBank/DDBJ databases">
        <authorList>
            <person name="Kim D."/>
        </authorList>
    </citation>
    <scope>NUCLEOTIDE SEQUENCE [LARGE SCALE GENOMIC DNA]</scope>
    <source>
        <strain evidence="3">BH-2024</strain>
    </source>
</reference>
<gene>
    <name evidence="3" type="ORF">niasHT_006489</name>
</gene>
<evidence type="ECO:0000313" key="4">
    <source>
        <dbReference type="Proteomes" id="UP001620626"/>
    </source>
</evidence>
<keyword evidence="2" id="KW-0812">Transmembrane</keyword>
<dbReference type="EMBL" id="JBICBT010000269">
    <property type="protein sequence ID" value="KAL3118661.1"/>
    <property type="molecule type" value="Genomic_DNA"/>
</dbReference>
<evidence type="ECO:0000313" key="3">
    <source>
        <dbReference type="EMBL" id="KAL3118661.1"/>
    </source>
</evidence>
<feature type="transmembrane region" description="Helical" evidence="2">
    <location>
        <begin position="20"/>
        <end position="38"/>
    </location>
</feature>
<protein>
    <submittedName>
        <fullName evidence="3">Uncharacterized protein</fullName>
    </submittedName>
</protein>
<organism evidence="3 4">
    <name type="scientific">Heterodera trifolii</name>
    <dbReference type="NCBI Taxonomy" id="157864"/>
    <lineage>
        <taxon>Eukaryota</taxon>
        <taxon>Metazoa</taxon>
        <taxon>Ecdysozoa</taxon>
        <taxon>Nematoda</taxon>
        <taxon>Chromadorea</taxon>
        <taxon>Rhabditida</taxon>
        <taxon>Tylenchina</taxon>
        <taxon>Tylenchomorpha</taxon>
        <taxon>Tylenchoidea</taxon>
        <taxon>Heteroderidae</taxon>
        <taxon>Heteroderinae</taxon>
        <taxon>Heterodera</taxon>
    </lineage>
</organism>
<dbReference type="AlphaFoldDB" id="A0ABD2LU55"/>
<keyword evidence="2" id="KW-0472">Membrane</keyword>
<name>A0ABD2LU55_9BILA</name>